<evidence type="ECO:0000256" key="1">
    <source>
        <dbReference type="PROSITE-ProRule" id="PRU00371"/>
    </source>
</evidence>
<evidence type="ECO:0000259" key="2">
    <source>
        <dbReference type="PROSITE" id="PS51029"/>
    </source>
</evidence>
<evidence type="ECO:0000313" key="5">
    <source>
        <dbReference type="Proteomes" id="UP001159363"/>
    </source>
</evidence>
<evidence type="ECO:0000259" key="3">
    <source>
        <dbReference type="PROSITE" id="PS51031"/>
    </source>
</evidence>
<comment type="subcellular location">
    <subcellularLocation>
        <location evidence="1">Nucleus</location>
    </subcellularLocation>
</comment>
<feature type="domain" description="BESS" evidence="3">
    <location>
        <begin position="363"/>
        <end position="402"/>
    </location>
</feature>
<sequence>MVWKILNSLTRLAPSRMLGTSSHRLPYKAHGSSVQEITDQLHIHAMWRPEQDFFSTLTEHNFTASGQPQIYGGLLSGRAIVAGPAMHAFTLEHSDVATIASLCRHCSQPQRCSWVWQANITACVLLGEVMNSCEELNIDDIITVIEQQPAMWNMPIDEYSNKILKRAAWEKVISRFMPDFDEKSQDEKNKRDERIRLTAVIPQHVVKPPSLPVADDAVGSGSRIYHTSKFLNYLAWSCRSSKSRSPNTNSVSINIIDKEPGTMPRPILDETIGVLNTTSSRFHGCWQKGEFRAYTPTLSMNAEVPNVIVISSSEIRLIIIKFEFASLLTKTTRRARDHEEDEDAFYKHMKEQYFKKSQAKEDQDGDYMFMVSLVHELKKVPQDRELKVKSSMINLLIDAQQYHFRPITNLGPSFVQPSIPTKSIFYGTHCYGGHEALQHQVGSS</sequence>
<dbReference type="EMBL" id="JARBHB010000006">
    <property type="protein sequence ID" value="KAJ8881464.1"/>
    <property type="molecule type" value="Genomic_DNA"/>
</dbReference>
<keyword evidence="5" id="KW-1185">Reference proteome</keyword>
<feature type="domain" description="MADF" evidence="2">
    <location>
        <begin position="140"/>
        <end position="236"/>
    </location>
</feature>
<organism evidence="4 5">
    <name type="scientific">Dryococelus australis</name>
    <dbReference type="NCBI Taxonomy" id="614101"/>
    <lineage>
        <taxon>Eukaryota</taxon>
        <taxon>Metazoa</taxon>
        <taxon>Ecdysozoa</taxon>
        <taxon>Arthropoda</taxon>
        <taxon>Hexapoda</taxon>
        <taxon>Insecta</taxon>
        <taxon>Pterygota</taxon>
        <taxon>Neoptera</taxon>
        <taxon>Polyneoptera</taxon>
        <taxon>Phasmatodea</taxon>
        <taxon>Verophasmatodea</taxon>
        <taxon>Anareolatae</taxon>
        <taxon>Phasmatidae</taxon>
        <taxon>Eurycanthinae</taxon>
        <taxon>Dryococelus</taxon>
    </lineage>
</organism>
<gene>
    <name evidence="4" type="ORF">PR048_017945</name>
</gene>
<dbReference type="InterPro" id="IPR006578">
    <property type="entry name" value="MADF-dom"/>
</dbReference>
<reference evidence="4 5" key="1">
    <citation type="submission" date="2023-02" db="EMBL/GenBank/DDBJ databases">
        <title>LHISI_Scaffold_Assembly.</title>
        <authorList>
            <person name="Stuart O.P."/>
            <person name="Cleave R."/>
            <person name="Magrath M.J.L."/>
            <person name="Mikheyev A.S."/>
        </authorList>
    </citation>
    <scope>NUCLEOTIDE SEQUENCE [LARGE SCALE GENOMIC DNA]</scope>
    <source>
        <strain evidence="4">Daus_M_001</strain>
        <tissue evidence="4">Leg muscle</tissue>
    </source>
</reference>
<evidence type="ECO:0008006" key="6">
    <source>
        <dbReference type="Google" id="ProtNLM"/>
    </source>
</evidence>
<accession>A0ABQ9HB18</accession>
<protein>
    <recommendedName>
        <fullName evidence="6">MADF domain-containing protein</fullName>
    </recommendedName>
</protein>
<dbReference type="Proteomes" id="UP001159363">
    <property type="component" value="Chromosome 5"/>
</dbReference>
<dbReference type="PROSITE" id="PS51029">
    <property type="entry name" value="MADF"/>
    <property type="match status" value="1"/>
</dbReference>
<dbReference type="InterPro" id="IPR004210">
    <property type="entry name" value="BESS_motif"/>
</dbReference>
<dbReference type="PROSITE" id="PS51031">
    <property type="entry name" value="BESS"/>
    <property type="match status" value="1"/>
</dbReference>
<evidence type="ECO:0000313" key="4">
    <source>
        <dbReference type="EMBL" id="KAJ8881464.1"/>
    </source>
</evidence>
<proteinExistence type="predicted"/>
<keyword evidence="1" id="KW-0539">Nucleus</keyword>
<comment type="caution">
    <text evidence="4">The sequence shown here is derived from an EMBL/GenBank/DDBJ whole genome shotgun (WGS) entry which is preliminary data.</text>
</comment>
<name>A0ABQ9HB18_9NEOP</name>